<dbReference type="InterPro" id="IPR003615">
    <property type="entry name" value="HNH_nuc"/>
</dbReference>
<evidence type="ECO:0000259" key="1">
    <source>
        <dbReference type="SMART" id="SM00507"/>
    </source>
</evidence>
<accession>A0ABS5LLZ9</accession>
<sequence length="360" mass="41614">MATANFPVELHTHTVLDEPDMYIPCRLNPVGHHKNRPFTMSKQPIHPSIKERLGYEIDISDKDFLRDWKHRATRVCKPCWELKYCPYGPFVEQSPLLPVLRAESQKHHDYLVNCLKTGQLGEFGPISEEKRTIFEGLLDLSVKDPDAFARHVKRSRLDIKVFENAFEKAESMEALLSSEELPPIHLYTPPFAFDEDDTEKRIRITPELRRAIKAEIATIEGILATNFLDSRRPLDEKRRKSFQKQVDAFDAEALPESIPDVVADMACNIFGHICPVMFVGEDISETSDKRRRGRYIPFTVKMRVVRRDNYTCQECGCHLRDDEVEFDHIIPHAKGGSSEEQNIRLTCYDCNRDKSDNVEI</sequence>
<dbReference type="Pfam" id="PF01844">
    <property type="entry name" value="HNH"/>
    <property type="match status" value="1"/>
</dbReference>
<comment type="caution">
    <text evidence="2">The sequence shown here is derived from an EMBL/GenBank/DDBJ whole genome shotgun (WGS) entry which is preliminary data.</text>
</comment>
<dbReference type="PANTHER" id="PTHR33877">
    <property type="entry name" value="SLL1193 PROTEIN"/>
    <property type="match status" value="1"/>
</dbReference>
<proteinExistence type="predicted"/>
<dbReference type="Proteomes" id="UP001647436">
    <property type="component" value="Unassembled WGS sequence"/>
</dbReference>
<dbReference type="SMART" id="SM00507">
    <property type="entry name" value="HNHc"/>
    <property type="match status" value="1"/>
</dbReference>
<dbReference type="RefSeq" id="WP_211455541.1">
    <property type="nucleotide sequence ID" value="NZ_JAANES010000001.1"/>
</dbReference>
<dbReference type="InterPro" id="IPR052892">
    <property type="entry name" value="NA-targeting_endonuclease"/>
</dbReference>
<organism evidence="2 3">
    <name type="scientific">Comamonas brasiliensis</name>
    <dbReference type="NCBI Taxonomy" id="1812482"/>
    <lineage>
        <taxon>Bacteria</taxon>
        <taxon>Pseudomonadati</taxon>
        <taxon>Pseudomonadota</taxon>
        <taxon>Betaproteobacteria</taxon>
        <taxon>Burkholderiales</taxon>
        <taxon>Comamonadaceae</taxon>
        <taxon>Comamonas</taxon>
    </lineage>
</organism>
<dbReference type="CDD" id="cd00085">
    <property type="entry name" value="HNHc"/>
    <property type="match status" value="1"/>
</dbReference>
<evidence type="ECO:0000313" key="2">
    <source>
        <dbReference type="EMBL" id="MBS3017394.1"/>
    </source>
</evidence>
<keyword evidence="3" id="KW-1185">Reference proteome</keyword>
<feature type="domain" description="HNH nuclease" evidence="1">
    <location>
        <begin position="299"/>
        <end position="352"/>
    </location>
</feature>
<name>A0ABS5LLZ9_9BURK</name>
<dbReference type="InterPro" id="IPR002711">
    <property type="entry name" value="HNH"/>
</dbReference>
<protein>
    <recommendedName>
        <fullName evidence="1">HNH nuclease domain-containing protein</fullName>
    </recommendedName>
</protein>
<dbReference type="EMBL" id="JAANES010000001">
    <property type="protein sequence ID" value="MBS3017394.1"/>
    <property type="molecule type" value="Genomic_DNA"/>
</dbReference>
<dbReference type="Gene3D" id="1.10.30.50">
    <property type="match status" value="1"/>
</dbReference>
<evidence type="ECO:0000313" key="3">
    <source>
        <dbReference type="Proteomes" id="UP001647436"/>
    </source>
</evidence>
<dbReference type="PANTHER" id="PTHR33877:SF2">
    <property type="entry name" value="OS07G0170200 PROTEIN"/>
    <property type="match status" value="1"/>
</dbReference>
<reference evidence="2 3" key="1">
    <citation type="submission" date="2020-03" db="EMBL/GenBank/DDBJ databases">
        <title>The role of nitrogen metabolism on polyethylene biodegradation.</title>
        <authorList>
            <person name="Peixoto J."/>
            <person name="Vizzotto C.S."/>
            <person name="Ramos A."/>
            <person name="Alves G."/>
            <person name="Steindorff A."/>
            <person name="Kruger R."/>
        </authorList>
    </citation>
    <scope>NUCLEOTIDE SEQUENCE [LARGE SCALE GENOMIC DNA]</scope>
    <source>
        <strain evidence="2 3">PE63</strain>
    </source>
</reference>
<gene>
    <name evidence="2" type="ORF">DJFAAGMI_00099</name>
</gene>